<evidence type="ECO:0000313" key="1">
    <source>
        <dbReference type="EMBL" id="VAX12381.1"/>
    </source>
</evidence>
<proteinExistence type="predicted"/>
<organism evidence="1">
    <name type="scientific">hydrothermal vent metagenome</name>
    <dbReference type="NCBI Taxonomy" id="652676"/>
    <lineage>
        <taxon>unclassified sequences</taxon>
        <taxon>metagenomes</taxon>
        <taxon>ecological metagenomes</taxon>
    </lineage>
</organism>
<dbReference type="EMBL" id="UOFZ01000034">
    <property type="protein sequence ID" value="VAX12381.1"/>
    <property type="molecule type" value="Genomic_DNA"/>
</dbReference>
<protein>
    <submittedName>
        <fullName evidence="1">Uncharacterized protein</fullName>
    </submittedName>
</protein>
<gene>
    <name evidence="1" type="ORF">MNBD_GAMMA24-1247</name>
</gene>
<dbReference type="AlphaFoldDB" id="A0A3B1BDF0"/>
<sequence length="107" mass="12437">MTLENLDNLVKVKQLKIELPDQNEFDGMMNSVKSRLQDSRIKGLSEDGRFFLAYSSAHAVALATMRRHGYRSDNRYLVFQCLQHTVGLKNAKWRVLDKCHKQRNLAE</sequence>
<name>A0A3B1BDF0_9ZZZZ</name>
<accession>A0A3B1BDF0</accession>
<reference evidence="1" key="1">
    <citation type="submission" date="2018-06" db="EMBL/GenBank/DDBJ databases">
        <authorList>
            <person name="Zhirakovskaya E."/>
        </authorList>
    </citation>
    <scope>NUCLEOTIDE SEQUENCE</scope>
</reference>